<evidence type="ECO:0000313" key="2">
    <source>
        <dbReference type="EMBL" id="TSJ71920.1"/>
    </source>
</evidence>
<dbReference type="EMBL" id="VWRS01000013">
    <property type="protein sequence ID" value="KAA5820845.1"/>
    <property type="molecule type" value="Genomic_DNA"/>
</dbReference>
<keyword evidence="3" id="KW-1185">Reference proteome</keyword>
<dbReference type="EMBL" id="VMBF01000013">
    <property type="protein sequence ID" value="TSJ71920.1"/>
    <property type="molecule type" value="Genomic_DNA"/>
</dbReference>
<gene>
    <name evidence="1" type="ORF">F2B50_17040</name>
    <name evidence="2" type="ORF">FPF71_17040</name>
</gene>
<dbReference type="Proteomes" id="UP000322315">
    <property type="component" value="Unassembled WGS sequence"/>
</dbReference>
<sequence length="217" mass="25403">MRVFKSLFIVLLFSSSCNSFDEKEVKNEVFSPEFKNYQLQNNLELINLDTINTYSELRKEMSRIDCSGKVAGLKFSYNQVHYNTLGFAYCPNISEDACYFTPNQFTIKNDSFIKGFKKRKSIEHLNRVLDTTISNKYNFRYKQNKLKPAVIFLYVEDKHSIVVTKKVLKEIIEQFNRVNSDKSPDYFKYTILFEGYSLLDIPPPPPPPVENNKLILN</sequence>
<organism evidence="1 4">
    <name type="scientific">Algibacter amylolyticus</name>
    <dbReference type="NCBI Taxonomy" id="1608400"/>
    <lineage>
        <taxon>Bacteria</taxon>
        <taxon>Pseudomonadati</taxon>
        <taxon>Bacteroidota</taxon>
        <taxon>Flavobacteriia</taxon>
        <taxon>Flavobacteriales</taxon>
        <taxon>Flavobacteriaceae</taxon>
        <taxon>Algibacter</taxon>
    </lineage>
</organism>
<name>A0A5M7B0I8_9FLAO</name>
<evidence type="ECO:0000313" key="1">
    <source>
        <dbReference type="EMBL" id="KAA5820845.1"/>
    </source>
</evidence>
<reference evidence="1 4" key="1">
    <citation type="journal article" date="2015" name="Int. J. Syst. Evol. Microbiol.">
        <title>Algibacter amylolyticus sp. nov., isolated from intertidal sediment.</title>
        <authorList>
            <person name="Zhang D.C."/>
            <person name="Wu J."/>
            <person name="Neuner K."/>
            <person name="Yao J."/>
            <person name="Margesin R."/>
        </authorList>
    </citation>
    <scope>NUCLEOTIDE SEQUENCE [LARGE SCALE GENOMIC DNA]</scope>
    <source>
        <strain evidence="1 4">RU-4-M-4</strain>
    </source>
</reference>
<evidence type="ECO:0000313" key="4">
    <source>
        <dbReference type="Proteomes" id="UP000322315"/>
    </source>
</evidence>
<dbReference type="PROSITE" id="PS51257">
    <property type="entry name" value="PROKAR_LIPOPROTEIN"/>
    <property type="match status" value="1"/>
</dbReference>
<evidence type="ECO:0008006" key="5">
    <source>
        <dbReference type="Google" id="ProtNLM"/>
    </source>
</evidence>
<proteinExistence type="predicted"/>
<evidence type="ECO:0000313" key="3">
    <source>
        <dbReference type="Proteomes" id="UP000315145"/>
    </source>
</evidence>
<reference evidence="1" key="3">
    <citation type="submission" date="2019-09" db="EMBL/GenBank/DDBJ databases">
        <authorList>
            <person name="Zhang D.-C."/>
        </authorList>
    </citation>
    <scope>NUCLEOTIDE SEQUENCE</scope>
    <source>
        <strain evidence="1">RU-4-M-4</strain>
    </source>
</reference>
<dbReference type="AlphaFoldDB" id="A0A5M7B0I8"/>
<dbReference type="RefSeq" id="WP_144118137.1">
    <property type="nucleotide sequence ID" value="NZ_JACHGE010000012.1"/>
</dbReference>
<accession>A0A5M7B0I8</accession>
<protein>
    <recommendedName>
        <fullName evidence="5">Lipoprotein</fullName>
    </recommendedName>
</protein>
<reference evidence="2 3" key="2">
    <citation type="submission" date="2019-07" db="EMBL/GenBank/DDBJ databases">
        <title>Algibacter marinivivus sp. nov., isolated from the surface of a marine red alga.</title>
        <authorList>
            <person name="Zhong X."/>
            <person name="Xu W."/>
            <person name="Zhang Y."/>
            <person name="Zhang Q."/>
            <person name="Du Z."/>
        </authorList>
    </citation>
    <scope>NUCLEOTIDE SEQUENCE [LARGE SCALE GENOMIC DNA]</scope>
    <source>
        <strain evidence="2 3">RU-4-M-4</strain>
    </source>
</reference>
<dbReference type="Proteomes" id="UP000315145">
    <property type="component" value="Unassembled WGS sequence"/>
</dbReference>
<comment type="caution">
    <text evidence="1">The sequence shown here is derived from an EMBL/GenBank/DDBJ whole genome shotgun (WGS) entry which is preliminary data.</text>
</comment>
<dbReference type="OrthoDB" id="1417483at2"/>